<evidence type="ECO:0000259" key="3">
    <source>
        <dbReference type="Pfam" id="PF00263"/>
    </source>
</evidence>
<dbReference type="Pfam" id="PF00263">
    <property type="entry name" value="Secretin"/>
    <property type="match status" value="1"/>
</dbReference>
<evidence type="ECO:0000256" key="2">
    <source>
        <dbReference type="SAM" id="Phobius"/>
    </source>
</evidence>
<keyword evidence="6" id="KW-1185">Reference proteome</keyword>
<protein>
    <submittedName>
        <fullName evidence="5">Uncharacterized protein</fullName>
    </submittedName>
</protein>
<dbReference type="InterPro" id="IPR008756">
    <property type="entry name" value="Peptidase_M56"/>
</dbReference>
<dbReference type="InterPro" id="IPR004846">
    <property type="entry name" value="T2SS/T3SS_dom"/>
</dbReference>
<comment type="caution">
    <text evidence="5">The sequence shown here is derived from an EMBL/GenBank/DDBJ whole genome shotgun (WGS) entry which is preliminary data.</text>
</comment>
<feature type="transmembrane region" description="Helical" evidence="2">
    <location>
        <begin position="103"/>
        <end position="129"/>
    </location>
</feature>
<dbReference type="PANTHER" id="PTHR34978:SF3">
    <property type="entry name" value="SLR0241 PROTEIN"/>
    <property type="match status" value="1"/>
</dbReference>
<evidence type="ECO:0000313" key="5">
    <source>
        <dbReference type="EMBL" id="GEP41750.1"/>
    </source>
</evidence>
<dbReference type="Pfam" id="PF05569">
    <property type="entry name" value="Peptidase_M56"/>
    <property type="match status" value="1"/>
</dbReference>
<feature type="transmembrane region" description="Helical" evidence="2">
    <location>
        <begin position="212"/>
        <end position="235"/>
    </location>
</feature>
<comment type="similarity">
    <text evidence="1">Belongs to the bacterial secretin family.</text>
</comment>
<dbReference type="OrthoDB" id="196717at2"/>
<dbReference type="Proteomes" id="UP000321577">
    <property type="component" value="Unassembled WGS sequence"/>
</dbReference>
<dbReference type="RefSeq" id="WP_146849211.1">
    <property type="nucleotide sequence ID" value="NZ_BKAG01000005.1"/>
</dbReference>
<sequence length="589" mass="65051">MPILNLLFDWLFQASLRASALCLVVLVLQRLLRRYLSARWLHTLWLPVLVILLMPALPESRWSAESLILAAPAHFEASSQEAASAEPAGQIVSVPEHSETLSWPVWPCLAMGGALVLTLGGAFSFALTLRRIQKTAVQPTTDLLQEVESLSRELRLRKGPRLWQSAAVASPAVAGVFRPVLLLPLDFAESFTPAEASLILKHELTHLRRGDLLMNSLLCCLMALHWFNPLLWLAFHRARADREAACDADVLRHDGPGRRHTYGLALLKAQSASGMQGWNLGFVGIFEPGRSLHRRIQGIASPARTHRMAALGAVVLLIALTGVIATKAEVVKTEEPFIGVEMQIISEVDAAGLFTDTDTFRIMSVSELGQLRKNAKFKTVSWPRLVTKNDQEVVVRSVVNTPVNDPSQPTGITYLPIGCVAKFKPRLLNDRIHLDIDITNSKIIGYEALNGIDYPIARSHVNRSAIDLAPGETVAVWNKEERTLHTVTPSLVDAPVITTTALDRAQTFRTVDYHFYKADAGDVLNYLAGDSKTLDPNKKGVRIVLPKLQGDKLVSFHLNKPLPEVLQEIATQIDCTLRADEETIFLDPK</sequence>
<feature type="domain" description="Type II/III secretion system secretin-like" evidence="3">
    <location>
        <begin position="371"/>
        <end position="497"/>
    </location>
</feature>
<keyword evidence="2" id="KW-0812">Transmembrane</keyword>
<evidence type="ECO:0000313" key="6">
    <source>
        <dbReference type="Proteomes" id="UP000321577"/>
    </source>
</evidence>
<dbReference type="EMBL" id="BKAG01000005">
    <property type="protein sequence ID" value="GEP41750.1"/>
    <property type="molecule type" value="Genomic_DNA"/>
</dbReference>
<dbReference type="AlphaFoldDB" id="A0A512M4U0"/>
<dbReference type="CDD" id="cd07341">
    <property type="entry name" value="M56_BlaR1_MecR1_like"/>
    <property type="match status" value="1"/>
</dbReference>
<reference evidence="5 6" key="1">
    <citation type="submission" date="2019-07" db="EMBL/GenBank/DDBJ databases">
        <title>Whole genome shotgun sequence of Brevifollis gellanilyticus NBRC 108608.</title>
        <authorList>
            <person name="Hosoyama A."/>
            <person name="Uohara A."/>
            <person name="Ohji S."/>
            <person name="Ichikawa N."/>
        </authorList>
    </citation>
    <scope>NUCLEOTIDE SEQUENCE [LARGE SCALE GENOMIC DNA]</scope>
    <source>
        <strain evidence="5 6">NBRC 108608</strain>
    </source>
</reference>
<gene>
    <name evidence="5" type="ORF">BGE01nite_10410</name>
</gene>
<dbReference type="GO" id="GO:0009306">
    <property type="term" value="P:protein secretion"/>
    <property type="evidence" value="ECO:0007669"/>
    <property type="project" value="InterPro"/>
</dbReference>
<dbReference type="InterPro" id="IPR052173">
    <property type="entry name" value="Beta-lactam_resp_regulator"/>
</dbReference>
<proteinExistence type="inferred from homology"/>
<evidence type="ECO:0000256" key="1">
    <source>
        <dbReference type="RuleBase" id="RU004003"/>
    </source>
</evidence>
<keyword evidence="2" id="KW-1133">Transmembrane helix</keyword>
<dbReference type="PANTHER" id="PTHR34978">
    <property type="entry name" value="POSSIBLE SENSOR-TRANSDUCER PROTEIN BLAR"/>
    <property type="match status" value="1"/>
</dbReference>
<evidence type="ECO:0000259" key="4">
    <source>
        <dbReference type="Pfam" id="PF05569"/>
    </source>
</evidence>
<keyword evidence="2" id="KW-0472">Membrane</keyword>
<name>A0A512M4U0_9BACT</name>
<accession>A0A512M4U0</accession>
<feature type="domain" description="Peptidase M56" evidence="4">
    <location>
        <begin position="11"/>
        <end position="297"/>
    </location>
</feature>
<feature type="transmembrane region" description="Helical" evidence="2">
    <location>
        <begin position="6"/>
        <end position="28"/>
    </location>
</feature>
<feature type="transmembrane region" description="Helical" evidence="2">
    <location>
        <begin position="40"/>
        <end position="57"/>
    </location>
</feature>
<organism evidence="5 6">
    <name type="scientific">Brevifollis gellanilyticus</name>
    <dbReference type="NCBI Taxonomy" id="748831"/>
    <lineage>
        <taxon>Bacteria</taxon>
        <taxon>Pseudomonadati</taxon>
        <taxon>Verrucomicrobiota</taxon>
        <taxon>Verrucomicrobiia</taxon>
        <taxon>Verrucomicrobiales</taxon>
        <taxon>Verrucomicrobiaceae</taxon>
    </lineage>
</organism>